<dbReference type="Gene3D" id="6.10.280.150">
    <property type="match status" value="2"/>
</dbReference>
<dbReference type="GO" id="GO:0034237">
    <property type="term" value="F:protein kinase A regulatory subunit binding"/>
    <property type="evidence" value="ECO:0007669"/>
    <property type="project" value="TreeGrafter"/>
</dbReference>
<comment type="subunit">
    <text evidence="7">Binds actin and the Arp2/3 complex.</text>
</comment>
<dbReference type="GO" id="GO:0003779">
    <property type="term" value="F:actin binding"/>
    <property type="evidence" value="ECO:0007669"/>
    <property type="project" value="UniProtKB-UniRule"/>
</dbReference>
<feature type="compositionally biased region" description="Basic and acidic residues" evidence="8">
    <location>
        <begin position="206"/>
        <end position="219"/>
    </location>
</feature>
<dbReference type="GO" id="GO:0005856">
    <property type="term" value="C:cytoskeleton"/>
    <property type="evidence" value="ECO:0007669"/>
    <property type="project" value="UniProtKB-SubCell"/>
</dbReference>
<dbReference type="Proteomes" id="UP000549394">
    <property type="component" value="Unassembled WGS sequence"/>
</dbReference>
<feature type="compositionally biased region" description="Pro residues" evidence="8">
    <location>
        <begin position="265"/>
        <end position="275"/>
    </location>
</feature>
<keyword evidence="6 7" id="KW-0206">Cytoskeleton</keyword>
<evidence type="ECO:0000256" key="1">
    <source>
        <dbReference type="ARBA" id="ARBA00004245"/>
    </source>
</evidence>
<dbReference type="Gene3D" id="1.20.5.340">
    <property type="match status" value="1"/>
</dbReference>
<feature type="compositionally biased region" description="Acidic residues" evidence="8">
    <location>
        <begin position="439"/>
        <end position="460"/>
    </location>
</feature>
<evidence type="ECO:0000313" key="11">
    <source>
        <dbReference type="Proteomes" id="UP000549394"/>
    </source>
</evidence>
<dbReference type="GO" id="GO:0071933">
    <property type="term" value="F:Arp2/3 complex binding"/>
    <property type="evidence" value="ECO:0007669"/>
    <property type="project" value="TreeGrafter"/>
</dbReference>
<proteinExistence type="inferred from homology"/>
<dbReference type="EMBL" id="CAJFCJ010000001">
    <property type="protein sequence ID" value="CAD5111022.1"/>
    <property type="molecule type" value="Genomic_DNA"/>
</dbReference>
<sequence length="460" mass="51557">MPLIKRTVEPVHLSRGAAVAGTPNELECVTNHTLSNVIRQLSSLSNHAQDIFSELTEEVTTIFDRTRVLSDRVDQLSKKVRQLDSSGEEVSLQDINTKKSFRSAVVKDQQIMSVNTRPTALISTYELCEAPPPLNKLNKFREDGKDSLKFYTDTTYFFELWQQNMLKSTEEAQKDGKRKRRHRPKKSNKEIRIMDENREIYAQQKHGKEFASQKQKERMQGFGHSAEVVDRKVETGKVHNGYTQNEINERKPSPAQTRSTKARPHQPPPAPPPTKEPTVSIPIPPTDEIPVSNDFPPLPPPPLPEPLEDDFLPAPPSPISSLPSSPRNFGEPPPPPMEGYGAIPTPPPPPADFKATVDGSGPLSLADAIRNKQLKKVEVEPQAPKETDARSDLLEAIRTGITLRKVEKTEEAARKKTNFNDVQAIMDLAFNVRRKAVEGEDDSSEEDDECDDDDWNDSEA</sequence>
<feature type="compositionally biased region" description="Basic and acidic residues" evidence="8">
    <location>
        <begin position="227"/>
        <end position="237"/>
    </location>
</feature>
<comment type="subcellular location">
    <subcellularLocation>
        <location evidence="1 7">Cytoplasm</location>
        <location evidence="1 7">Cytoskeleton</location>
    </subcellularLocation>
</comment>
<keyword evidence="5 7" id="KW-0009">Actin-binding</keyword>
<gene>
    <name evidence="10" type="ORF">DGYR_LOCUS371</name>
</gene>
<feature type="region of interest" description="Disordered" evidence="8">
    <location>
        <begin position="436"/>
        <end position="460"/>
    </location>
</feature>
<organism evidence="10 11">
    <name type="scientific">Dimorphilus gyrociliatus</name>
    <dbReference type="NCBI Taxonomy" id="2664684"/>
    <lineage>
        <taxon>Eukaryota</taxon>
        <taxon>Metazoa</taxon>
        <taxon>Spiralia</taxon>
        <taxon>Lophotrochozoa</taxon>
        <taxon>Annelida</taxon>
        <taxon>Polychaeta</taxon>
        <taxon>Polychaeta incertae sedis</taxon>
        <taxon>Dinophilidae</taxon>
        <taxon>Dimorphilus</taxon>
    </lineage>
</organism>
<dbReference type="CDD" id="cd22057">
    <property type="entry name" value="WH2_WAVE"/>
    <property type="match status" value="1"/>
</dbReference>
<feature type="compositionally biased region" description="Pro residues" evidence="8">
    <location>
        <begin position="296"/>
        <end position="305"/>
    </location>
</feature>
<evidence type="ECO:0000256" key="7">
    <source>
        <dbReference type="RuleBase" id="RU367034"/>
    </source>
</evidence>
<dbReference type="GO" id="GO:0030036">
    <property type="term" value="P:actin cytoskeleton organization"/>
    <property type="evidence" value="ECO:0007669"/>
    <property type="project" value="UniProtKB-UniRule"/>
</dbReference>
<dbReference type="Pfam" id="PF02205">
    <property type="entry name" value="WH2"/>
    <property type="match status" value="1"/>
</dbReference>
<dbReference type="FunFam" id="1.20.5.340:FF:000012">
    <property type="entry name" value="Wiskott-Aldrich syndrome protein family member 1"/>
    <property type="match status" value="1"/>
</dbReference>
<comment type="function">
    <text evidence="7">Downstream effector molecule involved in the transmission of signals from tyrosine kinase receptors and small GTPases to the actin cytoskeleton. Promotes formation of actin filaments. Part of the WAVE complex that regulates lamellipodia formation. The WAVE complex regulates actin filament reorganization via its interaction with the Arp2/3 complex.</text>
</comment>
<evidence type="ECO:0000256" key="4">
    <source>
        <dbReference type="ARBA" id="ARBA00022553"/>
    </source>
</evidence>
<evidence type="ECO:0000313" key="10">
    <source>
        <dbReference type="EMBL" id="CAD5111022.1"/>
    </source>
</evidence>
<evidence type="ECO:0000256" key="2">
    <source>
        <dbReference type="ARBA" id="ARBA00006993"/>
    </source>
</evidence>
<dbReference type="PANTHER" id="PTHR12902:SF1">
    <property type="entry name" value="WISKOTT-ALDRICH SYNDROME PROTEIN FAMILY MEMBER"/>
    <property type="match status" value="1"/>
</dbReference>
<dbReference type="PANTHER" id="PTHR12902">
    <property type="entry name" value="WASP-1"/>
    <property type="match status" value="1"/>
</dbReference>
<feature type="compositionally biased region" description="Basic residues" evidence="8">
    <location>
        <begin position="176"/>
        <end position="186"/>
    </location>
</feature>
<dbReference type="PROSITE" id="PS51082">
    <property type="entry name" value="WH2"/>
    <property type="match status" value="1"/>
</dbReference>
<evidence type="ECO:0000256" key="3">
    <source>
        <dbReference type="ARBA" id="ARBA00022490"/>
    </source>
</evidence>
<feature type="region of interest" description="Disordered" evidence="8">
    <location>
        <begin position="205"/>
        <end position="362"/>
    </location>
</feature>
<dbReference type="InterPro" id="IPR028288">
    <property type="entry name" value="SCAR/WAVE_fam"/>
</dbReference>
<evidence type="ECO:0000256" key="8">
    <source>
        <dbReference type="SAM" id="MobiDB-lite"/>
    </source>
</evidence>
<name>A0A7I8V4A8_9ANNE</name>
<keyword evidence="11" id="KW-1185">Reference proteome</keyword>
<comment type="caution">
    <text evidence="10">The sequence shown here is derived from an EMBL/GenBank/DDBJ whole genome shotgun (WGS) entry which is preliminary data.</text>
</comment>
<keyword evidence="4" id="KW-0597">Phosphoprotein</keyword>
<dbReference type="GO" id="GO:0031209">
    <property type="term" value="C:SCAR complex"/>
    <property type="evidence" value="ECO:0007669"/>
    <property type="project" value="TreeGrafter"/>
</dbReference>
<dbReference type="SMART" id="SM00246">
    <property type="entry name" value="WH2"/>
    <property type="match status" value="2"/>
</dbReference>
<protein>
    <recommendedName>
        <fullName evidence="7">Wiskott-Aldrich syndrome protein family member</fullName>
        <shortName evidence="7">WASP family protein member</shortName>
    </recommendedName>
</protein>
<feature type="domain" description="WH2" evidence="9">
    <location>
        <begin position="389"/>
        <end position="406"/>
    </location>
</feature>
<dbReference type="GO" id="GO:2000601">
    <property type="term" value="P:positive regulation of Arp2/3 complex-mediated actin nucleation"/>
    <property type="evidence" value="ECO:0007669"/>
    <property type="project" value="TreeGrafter"/>
</dbReference>
<keyword evidence="3 7" id="KW-0963">Cytoplasm</keyword>
<accession>A0A7I8V4A8</accession>
<feature type="region of interest" description="Disordered" evidence="8">
    <location>
        <begin position="170"/>
        <end position="190"/>
    </location>
</feature>
<evidence type="ECO:0000259" key="9">
    <source>
        <dbReference type="PROSITE" id="PS51082"/>
    </source>
</evidence>
<dbReference type="AlphaFoldDB" id="A0A7I8V4A8"/>
<comment type="similarity">
    <text evidence="2 7">Belongs to the SCAR/WAVE family.</text>
</comment>
<evidence type="ECO:0000256" key="5">
    <source>
        <dbReference type="ARBA" id="ARBA00023203"/>
    </source>
</evidence>
<dbReference type="InterPro" id="IPR003124">
    <property type="entry name" value="WH2_dom"/>
</dbReference>
<reference evidence="10 11" key="1">
    <citation type="submission" date="2020-08" db="EMBL/GenBank/DDBJ databases">
        <authorList>
            <person name="Hejnol A."/>
        </authorList>
    </citation>
    <scope>NUCLEOTIDE SEQUENCE [LARGE SCALE GENOMIC DNA]</scope>
</reference>
<dbReference type="OrthoDB" id="1060785at2759"/>
<evidence type="ECO:0000256" key="6">
    <source>
        <dbReference type="ARBA" id="ARBA00023212"/>
    </source>
</evidence>